<keyword evidence="2" id="KW-0443">Lipid metabolism</keyword>
<keyword evidence="5" id="KW-1185">Reference proteome</keyword>
<evidence type="ECO:0000313" key="4">
    <source>
        <dbReference type="EMBL" id="VUZ39249.1"/>
    </source>
</evidence>
<dbReference type="PROSITE" id="PS50003">
    <property type="entry name" value="PH_DOMAIN"/>
    <property type="match status" value="1"/>
</dbReference>
<accession>A0A564XWV9</accession>
<proteinExistence type="predicted"/>
<dbReference type="EMBL" id="CABIJS010000011">
    <property type="protein sequence ID" value="VUZ39249.1"/>
    <property type="molecule type" value="Genomic_DNA"/>
</dbReference>
<evidence type="ECO:0000313" key="5">
    <source>
        <dbReference type="Proteomes" id="UP000321570"/>
    </source>
</evidence>
<keyword evidence="1" id="KW-0378">Hydrolase</keyword>
<dbReference type="InterPro" id="IPR039034">
    <property type="entry name" value="INPP4"/>
</dbReference>
<gene>
    <name evidence="4" type="ORF">WMSIL1_LOCUS614</name>
</gene>
<dbReference type="GO" id="GO:0005737">
    <property type="term" value="C:cytoplasm"/>
    <property type="evidence" value="ECO:0007669"/>
    <property type="project" value="TreeGrafter"/>
</dbReference>
<dbReference type="InterPro" id="IPR011993">
    <property type="entry name" value="PH-like_dom_sf"/>
</dbReference>
<reference evidence="4 5" key="1">
    <citation type="submission" date="2019-07" db="EMBL/GenBank/DDBJ databases">
        <authorList>
            <person name="Jastrzebski P J."/>
            <person name="Paukszto L."/>
            <person name="Jastrzebski P J."/>
        </authorList>
    </citation>
    <scope>NUCLEOTIDE SEQUENCE [LARGE SCALE GENOMIC DNA]</scope>
    <source>
        <strain evidence="4 5">WMS-il1</strain>
    </source>
</reference>
<organism evidence="4 5">
    <name type="scientific">Hymenolepis diminuta</name>
    <name type="common">Rat tapeworm</name>
    <dbReference type="NCBI Taxonomy" id="6216"/>
    <lineage>
        <taxon>Eukaryota</taxon>
        <taxon>Metazoa</taxon>
        <taxon>Spiralia</taxon>
        <taxon>Lophotrochozoa</taxon>
        <taxon>Platyhelminthes</taxon>
        <taxon>Cestoda</taxon>
        <taxon>Eucestoda</taxon>
        <taxon>Cyclophyllidea</taxon>
        <taxon>Hymenolepididae</taxon>
        <taxon>Hymenolepis</taxon>
    </lineage>
</organism>
<name>A0A564XWV9_HYMDI</name>
<protein>
    <recommendedName>
        <fullName evidence="3">PH domain-containing protein</fullName>
    </recommendedName>
</protein>
<dbReference type="AlphaFoldDB" id="A0A564XWV9"/>
<evidence type="ECO:0000256" key="1">
    <source>
        <dbReference type="ARBA" id="ARBA00022801"/>
    </source>
</evidence>
<evidence type="ECO:0000256" key="2">
    <source>
        <dbReference type="ARBA" id="ARBA00023098"/>
    </source>
</evidence>
<dbReference type="InterPro" id="IPR001849">
    <property type="entry name" value="PH_domain"/>
</dbReference>
<dbReference type="PANTHER" id="PTHR12187">
    <property type="entry name" value="AGAP000124-PA"/>
    <property type="match status" value="1"/>
</dbReference>
<feature type="domain" description="PH" evidence="3">
    <location>
        <begin position="16"/>
        <end position="120"/>
    </location>
</feature>
<dbReference type="Pfam" id="PF00169">
    <property type="entry name" value="PH"/>
    <property type="match status" value="1"/>
</dbReference>
<dbReference type="SUPFAM" id="SSF50729">
    <property type="entry name" value="PH domain-like"/>
    <property type="match status" value="1"/>
</dbReference>
<dbReference type="SMART" id="SM00233">
    <property type="entry name" value="PH"/>
    <property type="match status" value="1"/>
</dbReference>
<dbReference type="PANTHER" id="PTHR12187:SF11">
    <property type="entry name" value="PHOSPHATIDYLINOSITOL-3,4-BISPHOSPHATE 4-PHOSPHATASE"/>
    <property type="match status" value="1"/>
</dbReference>
<dbReference type="Proteomes" id="UP000321570">
    <property type="component" value="Unassembled WGS sequence"/>
</dbReference>
<dbReference type="Gene3D" id="2.30.29.30">
    <property type="entry name" value="Pleckstrin-homology domain (PH domain)/Phosphotyrosine-binding domain (PTB)"/>
    <property type="match status" value="1"/>
</dbReference>
<sequence length="1003" mass="111992">MKFNGTDLGYMSAQWGSTFEGILLLKQKSESFFKRSSSFCEHWCRLKGNLLVILRNEGTHSKDLIGIVLLERCHAKTVVDTDVQNAFQIVFECGDPSMLFAARSAEEANMWCNHISRAGLSELSARRLQLREEIRHLTGKDPLDPLNPALNSSQPACGPDEFSEAGLEIQLSLLDDNASFVRDPYLGLQVMVYVKQPETDDTWKLIAETEVQTKDCPTFLKTVKLNIEKVSKSSLIMFSLLEFKDVRSSVSRIISSVETTAETLCNTPTLNLHLHVDSETASKSLTSDCLLVVQALNQRANVLDFDHLDLNSQQLRNVCETILTRNYVFPHTLGGNMRVVEFMGESRICFQFPIEYLKSLITQEHLLYDSLLRVGMSDPTLECLRRERLMGMKSTIERYELCLRSTVDHIGPSFKRSTERKCAELNFVPTNLHVNRIGLLDSENRLITFHDIISVGAFTSSSGKFKAKGLFQTLATVSDPDSAPDNHNPHHSASLTEMLRNSPTARVLVSSALQYDKHSIGMAFKNLATGGVVVVRMSGDLSELNTRLGPTGQAGILAQRLEKGMAALMEIFKSASIADGYLNELQSSYGPLLKCVAELSALDSNQSDPVNGSRRDVVLREIASASTRLQKVLSRTWEQVEETLWLEVLSNLAAAASSCENPSAGVNLQAMSSIWDSIHYRHHTSLCQALTTTLTGLSMAVSHWSPGDWKQMARCGVPLHFEGLLSCYGEEICMLENWAWAIQSLAFCRIVIRPNSSATASVKDEDGRNVEADENERMGRGRNKPMAQILGHNEILLNISRTAWDRAPPEVVARGRIVLALHPFHFNVGINEQQTFAERLERVNLQTSVNANGLASLKNYFEKYTRKFGAPKKTPTQQDVCDVLRSLEYALKNGKSKPVEVLRLVTEVSSSLNALRFTSCKSAKDRTAMAVSLEQARWLTEVEGMHRASFSPALKCLRSTGLRLSNVEKNVNMRKYNFTRFQLLSFPKAYRPPVGTYSMHVQS</sequence>
<evidence type="ECO:0000259" key="3">
    <source>
        <dbReference type="PROSITE" id="PS50003"/>
    </source>
</evidence>
<dbReference type="GO" id="GO:0016316">
    <property type="term" value="F:phosphatidylinositol-3,4-bisphosphate 4-phosphatase activity"/>
    <property type="evidence" value="ECO:0007669"/>
    <property type="project" value="InterPro"/>
</dbReference>